<accession>A0AAF0IVE1</accession>
<evidence type="ECO:0000256" key="1">
    <source>
        <dbReference type="ARBA" id="ARBA00004604"/>
    </source>
</evidence>
<keyword evidence="9" id="KW-1185">Reference proteome</keyword>
<feature type="compositionally biased region" description="Acidic residues" evidence="7">
    <location>
        <begin position="348"/>
        <end position="366"/>
    </location>
</feature>
<feature type="region of interest" description="Disordered" evidence="7">
    <location>
        <begin position="942"/>
        <end position="962"/>
    </location>
</feature>
<dbReference type="GO" id="GO:0032040">
    <property type="term" value="C:small-subunit processome"/>
    <property type="evidence" value="ECO:0007669"/>
    <property type="project" value="InterPro"/>
</dbReference>
<dbReference type="Proteomes" id="UP001220961">
    <property type="component" value="Chromosome 3"/>
</dbReference>
<keyword evidence="5" id="KW-0539">Nucleus</keyword>
<evidence type="ECO:0000256" key="7">
    <source>
        <dbReference type="SAM" id="MobiDB-lite"/>
    </source>
</evidence>
<feature type="region of interest" description="Disordered" evidence="7">
    <location>
        <begin position="471"/>
        <end position="497"/>
    </location>
</feature>
<evidence type="ECO:0000256" key="3">
    <source>
        <dbReference type="ARBA" id="ARBA00022517"/>
    </source>
</evidence>
<evidence type="ECO:0000256" key="5">
    <source>
        <dbReference type="ARBA" id="ARBA00023242"/>
    </source>
</evidence>
<dbReference type="PANTHER" id="PTHR23183:SF0">
    <property type="entry name" value="NUCLEOLAR PROTEIN 14"/>
    <property type="match status" value="1"/>
</dbReference>
<evidence type="ECO:0000313" key="8">
    <source>
        <dbReference type="EMBL" id="WFD19581.1"/>
    </source>
</evidence>
<comment type="function">
    <text evidence="6">Involved in nucleolar processing of pre-18S ribosomal RNA. Has a role in the nuclear export of 40S pre-ribosomal subunit to the cytoplasm.</text>
</comment>
<keyword evidence="4" id="KW-0698">rRNA processing</keyword>
<comment type="similarity">
    <text evidence="2">Belongs to the NOP14 family.</text>
</comment>
<name>A0AAF0IVE1_9BASI</name>
<proteinExistence type="inferred from homology"/>
<protein>
    <submittedName>
        <fullName evidence="8">Nucleolar complex protein 14</fullName>
    </submittedName>
</protein>
<feature type="region of interest" description="Disordered" evidence="7">
    <location>
        <begin position="248"/>
        <end position="455"/>
    </location>
</feature>
<evidence type="ECO:0000256" key="6">
    <source>
        <dbReference type="ARBA" id="ARBA00024695"/>
    </source>
</evidence>
<dbReference type="EMBL" id="CP119910">
    <property type="protein sequence ID" value="WFD19581.1"/>
    <property type="molecule type" value="Genomic_DNA"/>
</dbReference>
<feature type="compositionally biased region" description="Basic and acidic residues" evidence="7">
    <location>
        <begin position="248"/>
        <end position="265"/>
    </location>
</feature>
<comment type="subcellular location">
    <subcellularLocation>
        <location evidence="1">Nucleus</location>
        <location evidence="1">Nucleolus</location>
    </subcellularLocation>
</comment>
<feature type="compositionally biased region" description="Basic residues" evidence="7">
    <location>
        <begin position="953"/>
        <end position="962"/>
    </location>
</feature>
<dbReference type="Pfam" id="PF04147">
    <property type="entry name" value="Nop14"/>
    <property type="match status" value="1"/>
</dbReference>
<dbReference type="GO" id="GO:0030490">
    <property type="term" value="P:maturation of SSU-rRNA"/>
    <property type="evidence" value="ECO:0007669"/>
    <property type="project" value="TreeGrafter"/>
</dbReference>
<feature type="compositionally biased region" description="Acidic residues" evidence="7">
    <location>
        <begin position="400"/>
        <end position="455"/>
    </location>
</feature>
<feature type="compositionally biased region" description="Acidic residues" evidence="7">
    <location>
        <begin position="172"/>
        <end position="185"/>
    </location>
</feature>
<feature type="compositionally biased region" description="Basic and acidic residues" evidence="7">
    <location>
        <begin position="942"/>
        <end position="952"/>
    </location>
</feature>
<evidence type="ECO:0000313" key="9">
    <source>
        <dbReference type="Proteomes" id="UP001220961"/>
    </source>
</evidence>
<evidence type="ECO:0000256" key="4">
    <source>
        <dbReference type="ARBA" id="ARBA00022552"/>
    </source>
</evidence>
<gene>
    <name evidence="8" type="primary">NOP14</name>
    <name evidence="8" type="ORF">MCAP1_001815</name>
</gene>
<feature type="region of interest" description="Disordered" evidence="7">
    <location>
        <begin position="1"/>
        <end position="49"/>
    </location>
</feature>
<reference evidence="8" key="1">
    <citation type="submission" date="2023-03" db="EMBL/GenBank/DDBJ databases">
        <title>Mating type loci evolution in Malassezia.</title>
        <authorList>
            <person name="Coelho M.A."/>
        </authorList>
    </citation>
    <scope>NUCLEOTIDE SEQUENCE</scope>
    <source>
        <strain evidence="8">CBS 10434</strain>
    </source>
</reference>
<feature type="region of interest" description="Disordered" evidence="7">
    <location>
        <begin position="62"/>
        <end position="108"/>
    </location>
</feature>
<dbReference type="PANTHER" id="PTHR23183">
    <property type="entry name" value="NOP14"/>
    <property type="match status" value="1"/>
</dbReference>
<dbReference type="AlphaFoldDB" id="A0AAF0IVE1"/>
<feature type="compositionally biased region" description="Polar residues" evidence="7">
    <location>
        <begin position="277"/>
        <end position="287"/>
    </location>
</feature>
<feature type="compositionally biased region" description="Basic and acidic residues" evidence="7">
    <location>
        <begin position="62"/>
        <end position="71"/>
    </location>
</feature>
<sequence>MGSGKKGGSQLAQLRSGLRDAGITGPKPKKGKRDQDDSRIGQYRAQQRRKRLDALMSNLNAFDERTSHNKNDLPGSKVKGSIGRPAQSKSASIKQRREKLLPEYQGRHRSSTFVDRRFGEYNPTMSVEDKMLKRFTQERMNRTNKTSMFDLNDDDGELTLTHYGQSLSGLDELPDVDREDEEDEENPRAYVLLEIAEPAYTKSTLTSGQIDASETEMQHFSGFDEGNDNAPRSKNEVMKEIIAKSKLAKYERQRQKDADEEMRMELDEELGDIRSLLFTQSADTPSQEEPKPVETKSDEYDAFVREMAFERRAKPQDRLKTTEELVEEQAKRLREAEEKRQRRMRGEQDEEGDEMLDYALESDEDEPVKRFVKAEETRSQRSRFGLGEGLAAKSQSVVDQEGEDGEDEEDEDEEDEDEEDEDEEDEDEEDENEEGEDENDEDEEDEDEEDEDADEDVAQDLADYQHMEQFGEHTDTPDTDVLTQSTQRHLSKANPESVPALPFTFPCPSTHDAFLDLLEEHQVQPSQLHTVISRIRVLHAPNLSEENPVKLQRFLNVIVDHFLYRTMQDDSDEDDLRILNDMMLHISDLAKSYPLQAAEHFVAKLSIIQRNLMRGLSQGALDPASKTWPRLSELSFLRMCGLLWPTSDRWHAVAAPMSLLMAQYLAHGRFRSCQDIASALYLCSLVSSAQKESKRLVPEALNSLFSIAAILLPLHHGKAQRGVSAVKALAEEFGIPTPDVEAAHTAHLTINSDAASSPKMRLTDVFPRASDTPSLRADLLRMCVSLQGVFARLYSTSPGFVEMFTPMVFLLEIGLAGLRDVAPSLVPHVQEGAAEMRLMLETAYSGRRALRLQAHRALSITSYAPKFEQQAFDPKRATDPDTERAYASKMRALVKKERKGAIRELRKDAQFIAEEREQRRVEEDVAYKKKIDKIVGGIQEERSEQKQLDRAKSLLKKRAGKR</sequence>
<organism evidence="8 9">
    <name type="scientific">Malassezia caprae</name>
    <dbReference type="NCBI Taxonomy" id="1381934"/>
    <lineage>
        <taxon>Eukaryota</taxon>
        <taxon>Fungi</taxon>
        <taxon>Dikarya</taxon>
        <taxon>Basidiomycota</taxon>
        <taxon>Ustilaginomycotina</taxon>
        <taxon>Malasseziomycetes</taxon>
        <taxon>Malasseziales</taxon>
        <taxon>Malasseziaceae</taxon>
        <taxon>Malassezia</taxon>
    </lineage>
</organism>
<evidence type="ECO:0000256" key="2">
    <source>
        <dbReference type="ARBA" id="ARBA00007466"/>
    </source>
</evidence>
<dbReference type="InterPro" id="IPR007276">
    <property type="entry name" value="Nop14"/>
</dbReference>
<feature type="compositionally biased region" description="Basic and acidic residues" evidence="7">
    <location>
        <begin position="367"/>
        <end position="379"/>
    </location>
</feature>
<dbReference type="GO" id="GO:0030692">
    <property type="term" value="C:Noc4p-Nop14p complex"/>
    <property type="evidence" value="ECO:0007669"/>
    <property type="project" value="TreeGrafter"/>
</dbReference>
<keyword evidence="3" id="KW-0690">Ribosome biogenesis</keyword>
<feature type="compositionally biased region" description="Basic and acidic residues" evidence="7">
    <location>
        <begin position="288"/>
        <end position="347"/>
    </location>
</feature>
<feature type="region of interest" description="Disordered" evidence="7">
    <location>
        <begin position="163"/>
        <end position="186"/>
    </location>
</feature>